<name>A0A0S4PSJ9_9HELI</name>
<dbReference type="AlphaFoldDB" id="A0A0S4PSJ9"/>
<organism evidence="1 2">
    <name type="scientific">Helicobacter typhlonius</name>
    <dbReference type="NCBI Taxonomy" id="76936"/>
    <lineage>
        <taxon>Bacteria</taxon>
        <taxon>Pseudomonadati</taxon>
        <taxon>Campylobacterota</taxon>
        <taxon>Epsilonproteobacteria</taxon>
        <taxon>Campylobacterales</taxon>
        <taxon>Helicobacteraceae</taxon>
        <taxon>Helicobacter</taxon>
    </lineage>
</organism>
<dbReference type="KEGG" id="hty:BN2458_PEG0402"/>
<protein>
    <submittedName>
        <fullName evidence="1">Uncharacterized protein</fullName>
    </submittedName>
</protein>
<dbReference type="GO" id="GO:0008168">
    <property type="term" value="F:methyltransferase activity"/>
    <property type="evidence" value="ECO:0007669"/>
    <property type="project" value="InterPro"/>
</dbReference>
<proteinExistence type="predicted"/>
<reference evidence="2" key="1">
    <citation type="submission" date="2015-11" db="EMBL/GenBank/DDBJ databases">
        <authorList>
            <person name="Anvar S.Y."/>
        </authorList>
    </citation>
    <scope>NUCLEOTIDE SEQUENCE [LARGE SCALE GENOMIC DNA]</scope>
</reference>
<dbReference type="PATRIC" id="fig|76936.10.peg.391"/>
<dbReference type="Proteomes" id="UP000064525">
    <property type="component" value="Chromosome I"/>
</dbReference>
<accession>A0A0S4PSJ9</accession>
<dbReference type="GO" id="GO:0003676">
    <property type="term" value="F:nucleic acid binding"/>
    <property type="evidence" value="ECO:0007669"/>
    <property type="project" value="InterPro"/>
</dbReference>
<gene>
    <name evidence="1" type="ORF">BN2458_PEG0402</name>
</gene>
<dbReference type="PROSITE" id="PS00092">
    <property type="entry name" value="N6_MTASE"/>
    <property type="match status" value="1"/>
</dbReference>
<evidence type="ECO:0000313" key="2">
    <source>
        <dbReference type="Proteomes" id="UP000064525"/>
    </source>
</evidence>
<dbReference type="RefSeq" id="WP_334091581.1">
    <property type="nucleotide sequence ID" value="NZ_CAOLUG010000099.1"/>
</dbReference>
<dbReference type="EMBL" id="LN907858">
    <property type="protein sequence ID" value="CUU39288.1"/>
    <property type="molecule type" value="Genomic_DNA"/>
</dbReference>
<sequence length="60" mass="6806">MIVGNPPYNDRTSIVQSNLKNKESIPIDSAFQARDIGISFLRSYERLRADLSAYCTRSLI</sequence>
<evidence type="ECO:0000313" key="1">
    <source>
        <dbReference type="EMBL" id="CUU39288.1"/>
    </source>
</evidence>
<dbReference type="GO" id="GO:0032259">
    <property type="term" value="P:methylation"/>
    <property type="evidence" value="ECO:0007669"/>
    <property type="project" value="InterPro"/>
</dbReference>
<dbReference type="InterPro" id="IPR002052">
    <property type="entry name" value="DNA_methylase_N6_adenine_CS"/>
</dbReference>